<feature type="non-terminal residue" evidence="1">
    <location>
        <position position="1"/>
    </location>
</feature>
<evidence type="ECO:0000313" key="2">
    <source>
        <dbReference type="Proteomes" id="UP000265520"/>
    </source>
</evidence>
<accession>A0A392TT51</accession>
<comment type="caution">
    <text evidence="1">The sequence shown here is derived from an EMBL/GenBank/DDBJ whole genome shotgun (WGS) entry which is preliminary data.</text>
</comment>
<name>A0A392TT51_9FABA</name>
<protein>
    <submittedName>
        <fullName evidence="1">Uncharacterized protein</fullName>
    </submittedName>
</protein>
<proteinExistence type="predicted"/>
<evidence type="ECO:0000313" key="1">
    <source>
        <dbReference type="EMBL" id="MCI64069.1"/>
    </source>
</evidence>
<organism evidence="1 2">
    <name type="scientific">Trifolium medium</name>
    <dbReference type="NCBI Taxonomy" id="97028"/>
    <lineage>
        <taxon>Eukaryota</taxon>
        <taxon>Viridiplantae</taxon>
        <taxon>Streptophyta</taxon>
        <taxon>Embryophyta</taxon>
        <taxon>Tracheophyta</taxon>
        <taxon>Spermatophyta</taxon>
        <taxon>Magnoliopsida</taxon>
        <taxon>eudicotyledons</taxon>
        <taxon>Gunneridae</taxon>
        <taxon>Pentapetalae</taxon>
        <taxon>rosids</taxon>
        <taxon>fabids</taxon>
        <taxon>Fabales</taxon>
        <taxon>Fabaceae</taxon>
        <taxon>Papilionoideae</taxon>
        <taxon>50 kb inversion clade</taxon>
        <taxon>NPAAA clade</taxon>
        <taxon>Hologalegina</taxon>
        <taxon>IRL clade</taxon>
        <taxon>Trifolieae</taxon>
        <taxon>Trifolium</taxon>
    </lineage>
</organism>
<sequence length="39" mass="4346">NSNGELQHAQTRQYHLKLTTLEGEDLALYDAVHLAIQPG</sequence>
<reference evidence="1 2" key="1">
    <citation type="journal article" date="2018" name="Front. Plant Sci.">
        <title>Red Clover (Trifolium pratense) and Zigzag Clover (T. medium) - A Picture of Genomic Similarities and Differences.</title>
        <authorList>
            <person name="Dluhosova J."/>
            <person name="Istvanek J."/>
            <person name="Nedelnik J."/>
            <person name="Repkova J."/>
        </authorList>
    </citation>
    <scope>NUCLEOTIDE SEQUENCE [LARGE SCALE GENOMIC DNA]</scope>
    <source>
        <strain evidence="2">cv. 10/8</strain>
        <tissue evidence="1">Leaf</tissue>
    </source>
</reference>
<dbReference type="EMBL" id="LXQA010648703">
    <property type="protein sequence ID" value="MCI64069.1"/>
    <property type="molecule type" value="Genomic_DNA"/>
</dbReference>
<dbReference type="AlphaFoldDB" id="A0A392TT51"/>
<dbReference type="Proteomes" id="UP000265520">
    <property type="component" value="Unassembled WGS sequence"/>
</dbReference>
<keyword evidence="2" id="KW-1185">Reference proteome</keyword>